<protein>
    <submittedName>
        <fullName evidence="2">Uncharacterized protein</fullName>
    </submittedName>
</protein>
<gene>
    <name evidence="2" type="ORF">EVAR_62579_1</name>
</gene>
<dbReference type="EMBL" id="BGZK01001119">
    <property type="protein sequence ID" value="GBP71736.1"/>
    <property type="molecule type" value="Genomic_DNA"/>
</dbReference>
<dbReference type="Proteomes" id="UP000299102">
    <property type="component" value="Unassembled WGS sequence"/>
</dbReference>
<reference evidence="2 3" key="1">
    <citation type="journal article" date="2019" name="Commun. Biol.">
        <title>The bagworm genome reveals a unique fibroin gene that provides high tensile strength.</title>
        <authorList>
            <person name="Kono N."/>
            <person name="Nakamura H."/>
            <person name="Ohtoshi R."/>
            <person name="Tomita M."/>
            <person name="Numata K."/>
            <person name="Arakawa K."/>
        </authorList>
    </citation>
    <scope>NUCLEOTIDE SEQUENCE [LARGE SCALE GENOMIC DNA]</scope>
</reference>
<proteinExistence type="predicted"/>
<organism evidence="2 3">
    <name type="scientific">Eumeta variegata</name>
    <name type="common">Bagworm moth</name>
    <name type="synonym">Eumeta japonica</name>
    <dbReference type="NCBI Taxonomy" id="151549"/>
    <lineage>
        <taxon>Eukaryota</taxon>
        <taxon>Metazoa</taxon>
        <taxon>Ecdysozoa</taxon>
        <taxon>Arthropoda</taxon>
        <taxon>Hexapoda</taxon>
        <taxon>Insecta</taxon>
        <taxon>Pterygota</taxon>
        <taxon>Neoptera</taxon>
        <taxon>Endopterygota</taxon>
        <taxon>Lepidoptera</taxon>
        <taxon>Glossata</taxon>
        <taxon>Ditrysia</taxon>
        <taxon>Tineoidea</taxon>
        <taxon>Psychidae</taxon>
        <taxon>Oiketicinae</taxon>
        <taxon>Eumeta</taxon>
    </lineage>
</organism>
<evidence type="ECO:0000256" key="1">
    <source>
        <dbReference type="SAM" id="MobiDB-lite"/>
    </source>
</evidence>
<keyword evidence="3" id="KW-1185">Reference proteome</keyword>
<sequence length="105" mass="11307">MNARELLVPLRSSTYGPAGKLGSGAALRAQVLRIVRLALEARSNGADAHESLLTPVDGPKLTSRRAPRAGDKQACELPEIIVKKSLPLVSKRNPIGVTERYQPLE</sequence>
<name>A0A4C1Y748_EUMVA</name>
<comment type="caution">
    <text evidence="2">The sequence shown here is derived from an EMBL/GenBank/DDBJ whole genome shotgun (WGS) entry which is preliminary data.</text>
</comment>
<evidence type="ECO:0000313" key="3">
    <source>
        <dbReference type="Proteomes" id="UP000299102"/>
    </source>
</evidence>
<dbReference type="AlphaFoldDB" id="A0A4C1Y748"/>
<accession>A0A4C1Y748</accession>
<evidence type="ECO:0000313" key="2">
    <source>
        <dbReference type="EMBL" id="GBP71736.1"/>
    </source>
</evidence>
<feature type="region of interest" description="Disordered" evidence="1">
    <location>
        <begin position="50"/>
        <end position="70"/>
    </location>
</feature>